<dbReference type="OrthoDB" id="10568388at2759"/>
<dbReference type="GeneID" id="75831692"/>
<evidence type="ECO:0000313" key="3">
    <source>
        <dbReference type="Proteomes" id="UP001055219"/>
    </source>
</evidence>
<feature type="compositionally biased region" description="Acidic residues" evidence="1">
    <location>
        <begin position="149"/>
        <end position="166"/>
    </location>
</feature>
<reference evidence="2" key="2">
    <citation type="submission" date="2022-07" db="EMBL/GenBank/DDBJ databases">
        <authorList>
            <person name="Goncalves M.F.M."/>
            <person name="Hilario S."/>
            <person name="Van De Peer Y."/>
            <person name="Esteves A.C."/>
            <person name="Alves A."/>
        </authorList>
    </citation>
    <scope>NUCLEOTIDE SEQUENCE</scope>
    <source>
        <strain evidence="2">MUM 19.33</strain>
    </source>
</reference>
<protein>
    <submittedName>
        <fullName evidence="2">Uncharacterized protein</fullName>
    </submittedName>
</protein>
<accession>A0A9P9XXC1</accession>
<keyword evidence="3" id="KW-1185">Reference proteome</keyword>
<dbReference type="EMBL" id="JAGIXG020000047">
    <property type="protein sequence ID" value="KAI6779393.1"/>
    <property type="molecule type" value="Genomic_DNA"/>
</dbReference>
<organism evidence="2 3">
    <name type="scientific">Emericellopsis cladophorae</name>
    <dbReference type="NCBI Taxonomy" id="2686198"/>
    <lineage>
        <taxon>Eukaryota</taxon>
        <taxon>Fungi</taxon>
        <taxon>Dikarya</taxon>
        <taxon>Ascomycota</taxon>
        <taxon>Pezizomycotina</taxon>
        <taxon>Sordariomycetes</taxon>
        <taxon>Hypocreomycetidae</taxon>
        <taxon>Hypocreales</taxon>
        <taxon>Bionectriaceae</taxon>
        <taxon>Emericellopsis</taxon>
    </lineage>
</organism>
<proteinExistence type="predicted"/>
<evidence type="ECO:0000256" key="1">
    <source>
        <dbReference type="SAM" id="MobiDB-lite"/>
    </source>
</evidence>
<feature type="region of interest" description="Disordered" evidence="1">
    <location>
        <begin position="1"/>
        <end position="115"/>
    </location>
</feature>
<evidence type="ECO:0000313" key="2">
    <source>
        <dbReference type="EMBL" id="KAI6779393.1"/>
    </source>
</evidence>
<feature type="compositionally biased region" description="Basic and acidic residues" evidence="1">
    <location>
        <begin position="70"/>
        <end position="89"/>
    </location>
</feature>
<feature type="region of interest" description="Disordered" evidence="1">
    <location>
        <begin position="142"/>
        <end position="166"/>
    </location>
</feature>
<gene>
    <name evidence="2" type="ORF">J7T54_005207</name>
</gene>
<name>A0A9P9XXC1_9HYPO</name>
<dbReference type="RefSeq" id="XP_051360249.1">
    <property type="nucleotide sequence ID" value="XM_051508635.1"/>
</dbReference>
<reference evidence="2" key="1">
    <citation type="journal article" date="2021" name="J Fungi (Basel)">
        <title>Genomic and Metabolomic Analyses of the Marine Fungus Emericellopsis cladophorae: Insights into Saltwater Adaptability Mechanisms and Its Biosynthetic Potential.</title>
        <authorList>
            <person name="Goncalves M.F.M."/>
            <person name="Hilario S."/>
            <person name="Van de Peer Y."/>
            <person name="Esteves A.C."/>
            <person name="Alves A."/>
        </authorList>
    </citation>
    <scope>NUCLEOTIDE SEQUENCE</scope>
    <source>
        <strain evidence="2">MUM 19.33</strain>
    </source>
</reference>
<comment type="caution">
    <text evidence="2">The sequence shown here is derived from an EMBL/GenBank/DDBJ whole genome shotgun (WGS) entry which is preliminary data.</text>
</comment>
<dbReference type="Proteomes" id="UP001055219">
    <property type="component" value="Unassembled WGS sequence"/>
</dbReference>
<dbReference type="AlphaFoldDB" id="A0A9P9XXC1"/>
<sequence length="166" mass="18163">MLHATLTPLEQPSLTIVASAEAKRQHRGAPRLPTVPEENSDNGEGHSNWMTRRADSADSDSNNAAVGPVPDRKGKQKMREPQNGDKLPKYQDLPPKSEQPNKEPVRVRCIAPPAIPRMVRLLDQQPDPRNRGEPLSLDAVLTLSQEISGEGEEAPTDESDASPDPE</sequence>